<sequence length="73" mass="8189">MTERTTWIELTALNFMAEAAGQRIGFSYEAAGFQSRWAVLLNGAVAGYRSDLMEARGFARELLRECRTDRLAA</sequence>
<dbReference type="Proteomes" id="UP000321523">
    <property type="component" value="Unassembled WGS sequence"/>
</dbReference>
<keyword evidence="2" id="KW-1185">Reference proteome</keyword>
<dbReference type="RefSeq" id="WP_147040770.1">
    <property type="nucleotide sequence ID" value="NZ_BJYZ01000022.1"/>
</dbReference>
<proteinExistence type="predicted"/>
<accession>A0A512DVP5</accession>
<evidence type="ECO:0000313" key="2">
    <source>
        <dbReference type="Proteomes" id="UP000321523"/>
    </source>
</evidence>
<gene>
    <name evidence="1" type="ORF">SAE02_46800</name>
</gene>
<dbReference type="EMBL" id="BJYZ01000022">
    <property type="protein sequence ID" value="GEO40532.1"/>
    <property type="molecule type" value="Genomic_DNA"/>
</dbReference>
<name>A0A512DVP5_9PROT</name>
<dbReference type="AlphaFoldDB" id="A0A512DVP5"/>
<comment type="caution">
    <text evidence="1">The sequence shown here is derived from an EMBL/GenBank/DDBJ whole genome shotgun (WGS) entry which is preliminary data.</text>
</comment>
<dbReference type="OrthoDB" id="7307598at2"/>
<reference evidence="1 2" key="1">
    <citation type="submission" date="2019-07" db="EMBL/GenBank/DDBJ databases">
        <title>Whole genome shotgun sequence of Skermanella aerolata NBRC 106429.</title>
        <authorList>
            <person name="Hosoyama A."/>
            <person name="Uohara A."/>
            <person name="Ohji S."/>
            <person name="Ichikawa N."/>
        </authorList>
    </citation>
    <scope>NUCLEOTIDE SEQUENCE [LARGE SCALE GENOMIC DNA]</scope>
    <source>
        <strain evidence="1 2">NBRC 106429</strain>
    </source>
</reference>
<evidence type="ECO:0000313" key="1">
    <source>
        <dbReference type="EMBL" id="GEO40532.1"/>
    </source>
</evidence>
<organism evidence="1 2">
    <name type="scientific">Skermanella aerolata</name>
    <dbReference type="NCBI Taxonomy" id="393310"/>
    <lineage>
        <taxon>Bacteria</taxon>
        <taxon>Pseudomonadati</taxon>
        <taxon>Pseudomonadota</taxon>
        <taxon>Alphaproteobacteria</taxon>
        <taxon>Rhodospirillales</taxon>
        <taxon>Azospirillaceae</taxon>
        <taxon>Skermanella</taxon>
    </lineage>
</organism>
<protein>
    <submittedName>
        <fullName evidence="1">Uncharacterized protein</fullName>
    </submittedName>
</protein>